<name>A0AAN5PMM4_LEGPN</name>
<proteinExistence type="predicted"/>
<dbReference type="GO" id="GO:0016301">
    <property type="term" value="F:kinase activity"/>
    <property type="evidence" value="ECO:0007669"/>
    <property type="project" value="UniProtKB-KW"/>
</dbReference>
<sequence length="85" mass="9582">VNQWFLQFMADQCQLTIQKPKDIETTAKGAAVLAAIGSGLFDSVSSVNKVWDVENEFQPSREREVVEKDFRGWLEALAMVKARHA</sequence>
<reference evidence="1" key="2">
    <citation type="submission" date="2019-10" db="EMBL/GenBank/DDBJ databases">
        <authorList>
            <consortium name="NCBI Pathogen Detection Project"/>
        </authorList>
    </citation>
    <scope>NUCLEOTIDE SEQUENCE</scope>
    <source>
        <strain evidence="1">AZ00058701</strain>
    </source>
</reference>
<accession>A0AAN5PMM4</accession>
<evidence type="ECO:0000313" key="1">
    <source>
        <dbReference type="EMBL" id="HAU1881927.1"/>
    </source>
</evidence>
<dbReference type="Gene3D" id="3.30.420.40">
    <property type="match status" value="1"/>
</dbReference>
<keyword evidence="1" id="KW-0418">Kinase</keyword>
<dbReference type="SUPFAM" id="SSF53067">
    <property type="entry name" value="Actin-like ATPase domain"/>
    <property type="match status" value="1"/>
</dbReference>
<reference evidence="1" key="1">
    <citation type="journal article" date="2018" name="Genome Biol.">
        <title>SKESA: strategic k-mer extension for scrupulous assemblies.</title>
        <authorList>
            <person name="Souvorov A."/>
            <person name="Agarwala R."/>
            <person name="Lipman D.J."/>
        </authorList>
    </citation>
    <scope>NUCLEOTIDE SEQUENCE</scope>
    <source>
        <strain evidence="1">AZ00058701</strain>
    </source>
</reference>
<dbReference type="InterPro" id="IPR043129">
    <property type="entry name" value="ATPase_NBD"/>
</dbReference>
<evidence type="ECO:0000313" key="2">
    <source>
        <dbReference type="Proteomes" id="UP000866496"/>
    </source>
</evidence>
<feature type="non-terminal residue" evidence="1">
    <location>
        <position position="1"/>
    </location>
</feature>
<dbReference type="AlphaFoldDB" id="A0AAN5PMM4"/>
<organism evidence="1 2">
    <name type="scientific">Legionella pneumophila</name>
    <dbReference type="NCBI Taxonomy" id="446"/>
    <lineage>
        <taxon>Bacteria</taxon>
        <taxon>Pseudomonadati</taxon>
        <taxon>Pseudomonadota</taxon>
        <taxon>Gammaproteobacteria</taxon>
        <taxon>Legionellales</taxon>
        <taxon>Legionellaceae</taxon>
        <taxon>Legionella</taxon>
    </lineage>
</organism>
<dbReference type="Proteomes" id="UP000866496">
    <property type="component" value="Unassembled WGS sequence"/>
</dbReference>
<protein>
    <submittedName>
        <fullName evidence="1">Glycerol kinase</fullName>
    </submittedName>
</protein>
<comment type="caution">
    <text evidence="1">The sequence shown here is derived from an EMBL/GenBank/DDBJ whole genome shotgun (WGS) entry which is preliminary data.</text>
</comment>
<gene>
    <name evidence="1" type="ORF">JBJ86_16950</name>
</gene>
<keyword evidence="1" id="KW-0808">Transferase</keyword>
<dbReference type="EMBL" id="DACWHX010000183">
    <property type="protein sequence ID" value="HAU1881927.1"/>
    <property type="molecule type" value="Genomic_DNA"/>
</dbReference>